<feature type="compositionally biased region" description="Basic and acidic residues" evidence="1">
    <location>
        <begin position="51"/>
        <end position="64"/>
    </location>
</feature>
<evidence type="ECO:0000256" key="2">
    <source>
        <dbReference type="SAM" id="SignalP"/>
    </source>
</evidence>
<evidence type="ECO:0000313" key="5">
    <source>
        <dbReference type="Proteomes" id="UP000244803"/>
    </source>
</evidence>
<reference evidence="4" key="1">
    <citation type="submission" date="2022-07" db="EMBL/GenBank/DDBJ databases">
        <title>Evaluation of T. orientalis genome assembly methods using nanopore sequencing and analysis of variation between genomes.</title>
        <authorList>
            <person name="Yam J."/>
            <person name="Micallef M.L."/>
            <person name="Liu M."/>
            <person name="Djordjevic S.P."/>
            <person name="Bogema D.R."/>
            <person name="Jenkins C."/>
        </authorList>
    </citation>
    <scope>NUCLEOTIDE SEQUENCE</scope>
    <source>
        <strain evidence="4">Fish Creek</strain>
    </source>
</reference>
<evidence type="ECO:0000313" key="4">
    <source>
        <dbReference type="EMBL" id="UVC54487.1"/>
    </source>
</evidence>
<gene>
    <name evidence="4" type="ORF">MACJ_004036</name>
</gene>
<dbReference type="Proteomes" id="UP000244803">
    <property type="component" value="Chromosome 4"/>
</dbReference>
<dbReference type="InterPro" id="IPR020864">
    <property type="entry name" value="MACPF"/>
</dbReference>
<dbReference type="EMBL" id="CP056067">
    <property type="protein sequence ID" value="UVC54487.1"/>
    <property type="molecule type" value="Genomic_DNA"/>
</dbReference>
<dbReference type="Pfam" id="PF01823">
    <property type="entry name" value="MACPF"/>
    <property type="match status" value="1"/>
</dbReference>
<feature type="region of interest" description="Disordered" evidence="1">
    <location>
        <begin position="29"/>
        <end position="64"/>
    </location>
</feature>
<organism evidence="4 5">
    <name type="scientific">Theileria orientalis</name>
    <dbReference type="NCBI Taxonomy" id="68886"/>
    <lineage>
        <taxon>Eukaryota</taxon>
        <taxon>Sar</taxon>
        <taxon>Alveolata</taxon>
        <taxon>Apicomplexa</taxon>
        <taxon>Aconoidasida</taxon>
        <taxon>Piroplasmida</taxon>
        <taxon>Theileriidae</taxon>
        <taxon>Theileria</taxon>
    </lineage>
</organism>
<dbReference type="AlphaFoldDB" id="A0A976XK04"/>
<name>A0A976XK04_THEOR</name>
<keyword evidence="2" id="KW-0732">Signal</keyword>
<sequence>MKYAYYIKLIWILIYIDGVVCNLNDNKEKKKENGKNEETTISKQSAQSQDDPVKKKSKNEVKKKEDEPIEFKTTKIVVGLEYLGSGYDIVKANTMGDSDHGEDLGYRAPVIEFVWAQTDVGVTNSLDSLQPVGGWVRPKVSCGESEDVMEIDSISKMKDVTEADVGITVKVPNVGTGSLNAQYENMKDEKEGASNKLYTNSYYCFTYAAGIPPTLDWLTTDEFTESVSELPKTIKHYGECTIEKYKKRKKACSDLLKWMEFFSEFGTHVVTQIHLGGKLTRYLSVPSSVVDSLSKKGFDVNTVIGAAISGVNVDVSVGVSQNFEEELKNLKKSSKLKFSVMGGIHPDKNISPASIRKWKSTVPKYPMPIRMDLVNISTYLPRDYYNAFKEAMSFYIGLNEALPWDIEEKEGRIMTLKSILVNSNQVIASNAKDEIPLARCPKDKRVLFGFILNIDKELKTEVYPCPQHKEFCTVDKLSENSNTFIYILCGNSLGLEFKTKYDNHQNELKCDEGDEIITGFNMMLKENKVTPCKTGYNSCETDYKGAMMIVCADKRLPQLKAVETVADMVTNDKINIGNTSYSLIGLVGCITETSSVVSECSSFSSGCKLITKDTCNLSIGWGMFTL</sequence>
<feature type="signal peptide" evidence="2">
    <location>
        <begin position="1"/>
        <end position="21"/>
    </location>
</feature>
<feature type="domain" description="MACPF" evidence="3">
    <location>
        <begin position="66"/>
        <end position="413"/>
    </location>
</feature>
<evidence type="ECO:0000256" key="1">
    <source>
        <dbReference type="SAM" id="MobiDB-lite"/>
    </source>
</evidence>
<proteinExistence type="predicted"/>
<dbReference type="PROSITE" id="PS51412">
    <property type="entry name" value="MACPF_2"/>
    <property type="match status" value="1"/>
</dbReference>
<protein>
    <submittedName>
        <fullName evidence="4">MAC/perforin</fullName>
    </submittedName>
</protein>
<feature type="compositionally biased region" description="Basic and acidic residues" evidence="1">
    <location>
        <begin position="29"/>
        <end position="40"/>
    </location>
</feature>
<feature type="compositionally biased region" description="Polar residues" evidence="1">
    <location>
        <begin position="41"/>
        <end position="50"/>
    </location>
</feature>
<evidence type="ECO:0000259" key="3">
    <source>
        <dbReference type="PROSITE" id="PS51412"/>
    </source>
</evidence>
<accession>A0A976XK04</accession>
<feature type="chain" id="PRO_5037769770" evidence="2">
    <location>
        <begin position="22"/>
        <end position="626"/>
    </location>
</feature>